<organism evidence="1 2">
    <name type="scientific">Batillaria attramentaria</name>
    <dbReference type="NCBI Taxonomy" id="370345"/>
    <lineage>
        <taxon>Eukaryota</taxon>
        <taxon>Metazoa</taxon>
        <taxon>Spiralia</taxon>
        <taxon>Lophotrochozoa</taxon>
        <taxon>Mollusca</taxon>
        <taxon>Gastropoda</taxon>
        <taxon>Caenogastropoda</taxon>
        <taxon>Sorbeoconcha</taxon>
        <taxon>Cerithioidea</taxon>
        <taxon>Batillariidae</taxon>
        <taxon>Batillaria</taxon>
    </lineage>
</organism>
<reference evidence="1 2" key="1">
    <citation type="journal article" date="2023" name="Sci. Data">
        <title>Genome assembly of the Korean intertidal mud-creeper Batillaria attramentaria.</title>
        <authorList>
            <person name="Patra A.K."/>
            <person name="Ho P.T."/>
            <person name="Jun S."/>
            <person name="Lee S.J."/>
            <person name="Kim Y."/>
            <person name="Won Y.J."/>
        </authorList>
    </citation>
    <scope>NUCLEOTIDE SEQUENCE [LARGE SCALE GENOMIC DNA]</scope>
    <source>
        <strain evidence="1">Wonlab-2016</strain>
    </source>
</reference>
<dbReference type="AlphaFoldDB" id="A0ABD0LLB3"/>
<comment type="caution">
    <text evidence="1">The sequence shown here is derived from an EMBL/GenBank/DDBJ whole genome shotgun (WGS) entry which is preliminary data.</text>
</comment>
<evidence type="ECO:0000313" key="2">
    <source>
        <dbReference type="Proteomes" id="UP001519460"/>
    </source>
</evidence>
<keyword evidence="2" id="KW-1185">Reference proteome</keyword>
<name>A0ABD0LLB3_9CAEN</name>
<dbReference type="Proteomes" id="UP001519460">
    <property type="component" value="Unassembled WGS sequence"/>
</dbReference>
<gene>
    <name evidence="1" type="ORF">BaRGS_00008251</name>
</gene>
<proteinExistence type="predicted"/>
<accession>A0ABD0LLB3</accession>
<protein>
    <submittedName>
        <fullName evidence="1">Uncharacterized protein</fullName>
    </submittedName>
</protein>
<evidence type="ECO:0000313" key="1">
    <source>
        <dbReference type="EMBL" id="KAK7500344.1"/>
    </source>
</evidence>
<sequence length="104" mass="11338">MAWRGRGPLQYKTNLSLDVDLVFCSPQHLHGCSISSLGRREGVDGKKGSILQQTGVYSFLQSGYPRPAGRIAGSLRTQGGRAPIWELQSACMGPVIAEPNYINY</sequence>
<dbReference type="EMBL" id="JACVVK020000037">
    <property type="protein sequence ID" value="KAK7500344.1"/>
    <property type="molecule type" value="Genomic_DNA"/>
</dbReference>